<dbReference type="InterPro" id="IPR023213">
    <property type="entry name" value="CAT-like_dom_sf"/>
</dbReference>
<dbReference type="Gene3D" id="3.40.50.12780">
    <property type="entry name" value="N-terminal domain of ligase-like"/>
    <property type="match status" value="1"/>
</dbReference>
<dbReference type="EMBL" id="CAJZAH010000004">
    <property type="protein sequence ID" value="CAG9178856.1"/>
    <property type="molecule type" value="Genomic_DNA"/>
</dbReference>
<reference evidence="5 6" key="1">
    <citation type="submission" date="2021-08" db="EMBL/GenBank/DDBJ databases">
        <authorList>
            <person name="Peeters C."/>
        </authorList>
    </citation>
    <scope>NUCLEOTIDE SEQUENCE [LARGE SCALE GENOMIC DNA]</scope>
    <source>
        <strain evidence="5 6">LMG 21510</strain>
    </source>
</reference>
<gene>
    <name evidence="5" type="primary">lgrB</name>
    <name evidence="5" type="ORF">LMG21510_03623</name>
</gene>
<keyword evidence="2" id="KW-0596">Phosphopantetheine</keyword>
<dbReference type="Gene3D" id="1.10.1200.10">
    <property type="entry name" value="ACP-like"/>
    <property type="match status" value="1"/>
</dbReference>
<dbReference type="Proteomes" id="UP000721236">
    <property type="component" value="Unassembled WGS sequence"/>
</dbReference>
<comment type="caution">
    <text evidence="5">The sequence shown here is derived from an EMBL/GenBank/DDBJ whole genome shotgun (WGS) entry which is preliminary data.</text>
</comment>
<dbReference type="SUPFAM" id="SSF47336">
    <property type="entry name" value="ACP-like"/>
    <property type="match status" value="1"/>
</dbReference>
<name>A0ABM8XFE2_9BURK</name>
<dbReference type="SUPFAM" id="SSF52777">
    <property type="entry name" value="CoA-dependent acyltransferases"/>
    <property type="match status" value="2"/>
</dbReference>
<dbReference type="Pfam" id="PF13193">
    <property type="entry name" value="AMP-binding_C"/>
    <property type="match status" value="1"/>
</dbReference>
<dbReference type="SMART" id="SM00823">
    <property type="entry name" value="PKS_PP"/>
    <property type="match status" value="1"/>
</dbReference>
<dbReference type="PANTHER" id="PTHR45398:SF1">
    <property type="entry name" value="ENZYME, PUTATIVE (JCVI)-RELATED"/>
    <property type="match status" value="1"/>
</dbReference>
<dbReference type="InterPro" id="IPR036736">
    <property type="entry name" value="ACP-like_sf"/>
</dbReference>
<dbReference type="InterPro" id="IPR009081">
    <property type="entry name" value="PP-bd_ACP"/>
</dbReference>
<dbReference type="PANTHER" id="PTHR45398">
    <property type="match status" value="1"/>
</dbReference>
<keyword evidence="6" id="KW-1185">Reference proteome</keyword>
<dbReference type="Pfam" id="PF00550">
    <property type="entry name" value="PP-binding"/>
    <property type="match status" value="1"/>
</dbReference>
<evidence type="ECO:0000313" key="5">
    <source>
        <dbReference type="EMBL" id="CAG9178856.1"/>
    </source>
</evidence>
<comment type="cofactor">
    <cofactor evidence="1">
        <name>pantetheine 4'-phosphate</name>
        <dbReference type="ChEBI" id="CHEBI:47942"/>
    </cofactor>
</comment>
<dbReference type="Gene3D" id="3.30.559.10">
    <property type="entry name" value="Chloramphenicol acetyltransferase-like domain"/>
    <property type="match status" value="1"/>
</dbReference>
<accession>A0ABM8XFE2</accession>
<dbReference type="InterPro" id="IPR042099">
    <property type="entry name" value="ANL_N_sf"/>
</dbReference>
<dbReference type="PROSITE" id="PS50075">
    <property type="entry name" value="CARRIER"/>
    <property type="match status" value="1"/>
</dbReference>
<dbReference type="PROSITE" id="PS00012">
    <property type="entry name" value="PHOSPHOPANTETHEINE"/>
    <property type="match status" value="1"/>
</dbReference>
<evidence type="ECO:0000256" key="3">
    <source>
        <dbReference type="ARBA" id="ARBA00022553"/>
    </source>
</evidence>
<dbReference type="InterPro" id="IPR020806">
    <property type="entry name" value="PKS_PP-bd"/>
</dbReference>
<feature type="domain" description="Carrier" evidence="4">
    <location>
        <begin position="129"/>
        <end position="203"/>
    </location>
</feature>
<keyword evidence="3" id="KW-0597">Phosphoprotein</keyword>
<dbReference type="Pfam" id="PF00668">
    <property type="entry name" value="Condensation"/>
    <property type="match status" value="1"/>
</dbReference>
<dbReference type="Gene3D" id="3.30.559.30">
    <property type="entry name" value="Nonribosomal peptide synthetase, condensation domain"/>
    <property type="match status" value="1"/>
</dbReference>
<dbReference type="SUPFAM" id="SSF56801">
    <property type="entry name" value="Acetyl-CoA synthetase-like"/>
    <property type="match status" value="1"/>
</dbReference>
<evidence type="ECO:0000256" key="1">
    <source>
        <dbReference type="ARBA" id="ARBA00001957"/>
    </source>
</evidence>
<evidence type="ECO:0000259" key="4">
    <source>
        <dbReference type="PROSITE" id="PS50075"/>
    </source>
</evidence>
<dbReference type="InterPro" id="IPR045851">
    <property type="entry name" value="AMP-bd_C_sf"/>
</dbReference>
<evidence type="ECO:0000313" key="6">
    <source>
        <dbReference type="Proteomes" id="UP000721236"/>
    </source>
</evidence>
<dbReference type="NCBIfam" id="TIGR01720">
    <property type="entry name" value="NRPS-para261"/>
    <property type="match status" value="1"/>
</dbReference>
<sequence>MYRTGDLVRRAADGNIEYVGRLDHQVKIRGYRIEPGEIEARLRAHPAVREAVVVPHDGPGGKQLVAYVVPTDPQDDPAAALRRHLEDCLPPYMVPAQCITLARLPVTGNGKLDRRALPEPVWETQGYVAPRNDTETLLAQVWQDVLGVEKVGVTDNFFELGGDSILSIQAVSRARRAGLRFTPKDLFLHQTVQALAQVATAVQAGQAQERPTGEVPLLPVQQEFFDSPIPNRHHWNQSVLLRPVGPLDTAALDRALQAIVAHHDALRLSFTQSNGQWKQHYADTVPADLLWQQSVANTVELTDACSRAQQSLRLDSGPLLRALHLRLADGTERLFLAIHHLVVDGVSWRILLEDLQAAYQMAAQGQAVVLPARTTSYQAWARELSAYANRDAMQGEASYWLSLPQSGSPIPDDDVQPLARDAAQATVRLDPRQTTQLLQQAHATYRTRINDLLLTAVAQAAGEWMGQPHVAVMLEGHGRESLFESLDLSRTVGWFTSVYPVVLPVSHDTGHAIRQVKEALRAVPGNGIGFGVLKQFGAEPVRAALAAMPAARITFNYLGQFDQGSGDDPLFALASEPGGASRDAAAPLGNWITINGQVFDGELVLNIGYSARQFRPATMARLAQALQRRLEAVIEHCLDDSNQSLTPSDLVNVSIDQNALDALLDTVL</sequence>
<proteinExistence type="predicted"/>
<dbReference type="InterPro" id="IPR006162">
    <property type="entry name" value="Ppantetheine_attach_site"/>
</dbReference>
<dbReference type="InterPro" id="IPR025110">
    <property type="entry name" value="AMP-bd_C"/>
</dbReference>
<organism evidence="5 6">
    <name type="scientific">Cupriavidus respiraculi</name>
    <dbReference type="NCBI Taxonomy" id="195930"/>
    <lineage>
        <taxon>Bacteria</taxon>
        <taxon>Pseudomonadati</taxon>
        <taxon>Pseudomonadota</taxon>
        <taxon>Betaproteobacteria</taxon>
        <taxon>Burkholderiales</taxon>
        <taxon>Burkholderiaceae</taxon>
        <taxon>Cupriavidus</taxon>
    </lineage>
</organism>
<dbReference type="InterPro" id="IPR010060">
    <property type="entry name" value="NRPS_synth"/>
</dbReference>
<evidence type="ECO:0000256" key="2">
    <source>
        <dbReference type="ARBA" id="ARBA00022450"/>
    </source>
</evidence>
<dbReference type="Gene3D" id="3.30.300.30">
    <property type="match status" value="1"/>
</dbReference>
<dbReference type="InterPro" id="IPR001242">
    <property type="entry name" value="Condensation_dom"/>
</dbReference>
<protein>
    <submittedName>
        <fullName evidence="5">Linear gramicidin synthase subunit B</fullName>
    </submittedName>
</protein>
<dbReference type="CDD" id="cd19534">
    <property type="entry name" value="E_NRPS"/>
    <property type="match status" value="1"/>
</dbReference>